<protein>
    <submittedName>
        <fullName evidence="2">Uncharacterized protein</fullName>
    </submittedName>
</protein>
<evidence type="ECO:0000256" key="1">
    <source>
        <dbReference type="SAM" id="Phobius"/>
    </source>
</evidence>
<dbReference type="Proteomes" id="UP000050378">
    <property type="component" value="Unassembled WGS sequence"/>
</dbReference>
<sequence length="116" mass="13299">MLILNSILYCTIFFFFLMMIMTVIFPRISVRHINNRMLENGASPPSWDKGLGASAPFYALAIFLKRARKPTPLFDGRFVAKHARPIDKFLAFLHLLSTFGFILSISIMVLLEYVLL</sequence>
<dbReference type="STRING" id="570156.AOG27_12840"/>
<feature type="transmembrane region" description="Helical" evidence="1">
    <location>
        <begin position="6"/>
        <end position="28"/>
    </location>
</feature>
<gene>
    <name evidence="2" type="ORF">AOG27_12840</name>
</gene>
<proteinExistence type="predicted"/>
<evidence type="ECO:0000313" key="3">
    <source>
        <dbReference type="Proteomes" id="UP000050378"/>
    </source>
</evidence>
<keyword evidence="1" id="KW-1133">Transmembrane helix</keyword>
<name>A0A0P7ECX6_9GAMM</name>
<keyword evidence="1" id="KW-0812">Transmembrane</keyword>
<organism evidence="2 3">
    <name type="scientific">Pseudoalteromonas lipolytica</name>
    <dbReference type="NCBI Taxonomy" id="570156"/>
    <lineage>
        <taxon>Bacteria</taxon>
        <taxon>Pseudomonadati</taxon>
        <taxon>Pseudomonadota</taxon>
        <taxon>Gammaproteobacteria</taxon>
        <taxon>Alteromonadales</taxon>
        <taxon>Pseudoalteromonadaceae</taxon>
        <taxon>Pseudoalteromonas</taxon>
    </lineage>
</organism>
<accession>A0A0P7ECX6</accession>
<reference evidence="2 3" key="1">
    <citation type="submission" date="2015-09" db="EMBL/GenBank/DDBJ databases">
        <title>Draft Genome Sequence of Pseudoalteromonas lipolytica UCD-48B.</title>
        <authorList>
            <person name="Krusor M."/>
            <person name="Coil D.A."/>
            <person name="Lang J.M."/>
            <person name="Eisen J.A."/>
            <person name="Alexiev A."/>
        </authorList>
    </citation>
    <scope>NUCLEOTIDE SEQUENCE [LARGE SCALE GENOMIC DNA]</scope>
    <source>
        <strain evidence="2 3">UCD-48B</strain>
    </source>
</reference>
<comment type="caution">
    <text evidence="2">The sequence shown here is derived from an EMBL/GenBank/DDBJ whole genome shotgun (WGS) entry which is preliminary data.</text>
</comment>
<evidence type="ECO:0000313" key="2">
    <source>
        <dbReference type="EMBL" id="KPM82971.1"/>
    </source>
</evidence>
<dbReference type="AlphaFoldDB" id="A0A0P7ECX6"/>
<dbReference type="EMBL" id="LJTC01000008">
    <property type="protein sequence ID" value="KPM82971.1"/>
    <property type="molecule type" value="Genomic_DNA"/>
</dbReference>
<keyword evidence="1" id="KW-0472">Membrane</keyword>
<feature type="transmembrane region" description="Helical" evidence="1">
    <location>
        <begin position="89"/>
        <end position="111"/>
    </location>
</feature>
<dbReference type="PATRIC" id="fig|570156.3.peg.3667"/>